<reference evidence="2 3" key="1">
    <citation type="submission" date="2019-02" db="EMBL/GenBank/DDBJ databases">
        <title>Genomic Encyclopedia of Type Strains, Phase IV (KMG-IV): sequencing the most valuable type-strain genomes for metagenomic binning, comparative biology and taxonomic classification.</title>
        <authorList>
            <person name="Goeker M."/>
        </authorList>
    </citation>
    <scope>NUCLEOTIDE SEQUENCE [LARGE SCALE GENOMIC DNA]</scope>
    <source>
        <strain evidence="2 3">DSM 18116</strain>
    </source>
</reference>
<protein>
    <recommendedName>
        <fullName evidence="4">WD40 repeat protein</fullName>
    </recommendedName>
</protein>
<dbReference type="SUPFAM" id="SSF69304">
    <property type="entry name" value="Tricorn protease N-terminal domain"/>
    <property type="match status" value="1"/>
</dbReference>
<dbReference type="Proteomes" id="UP000293874">
    <property type="component" value="Unassembled WGS sequence"/>
</dbReference>
<organism evidence="2 3">
    <name type="scientific">Pseudobacter ginsenosidimutans</name>
    <dbReference type="NCBI Taxonomy" id="661488"/>
    <lineage>
        <taxon>Bacteria</taxon>
        <taxon>Pseudomonadati</taxon>
        <taxon>Bacteroidota</taxon>
        <taxon>Chitinophagia</taxon>
        <taxon>Chitinophagales</taxon>
        <taxon>Chitinophagaceae</taxon>
        <taxon>Pseudobacter</taxon>
    </lineage>
</organism>
<comment type="caution">
    <text evidence="2">The sequence shown here is derived from an EMBL/GenBank/DDBJ whole genome shotgun (WGS) entry which is preliminary data.</text>
</comment>
<evidence type="ECO:0000313" key="3">
    <source>
        <dbReference type="Proteomes" id="UP000293874"/>
    </source>
</evidence>
<dbReference type="AlphaFoldDB" id="A0A4Q7N2T0"/>
<dbReference type="EMBL" id="SGXA01000001">
    <property type="protein sequence ID" value="RZS75299.1"/>
    <property type="molecule type" value="Genomic_DNA"/>
</dbReference>
<dbReference type="InterPro" id="IPR011042">
    <property type="entry name" value="6-blade_b-propeller_TolB-like"/>
</dbReference>
<accession>A0A4Q7N2T0</accession>
<evidence type="ECO:0000256" key="1">
    <source>
        <dbReference type="SAM" id="SignalP"/>
    </source>
</evidence>
<feature type="chain" id="PRO_5020760292" description="WD40 repeat protein" evidence="1">
    <location>
        <begin position="20"/>
        <end position="941"/>
    </location>
</feature>
<dbReference type="RefSeq" id="WP_130539677.1">
    <property type="nucleotide sequence ID" value="NZ_CP042431.1"/>
</dbReference>
<feature type="signal peptide" evidence="1">
    <location>
        <begin position="1"/>
        <end position="19"/>
    </location>
</feature>
<keyword evidence="1" id="KW-0732">Signal</keyword>
<evidence type="ECO:0008006" key="4">
    <source>
        <dbReference type="Google" id="ProtNLM"/>
    </source>
</evidence>
<proteinExistence type="predicted"/>
<keyword evidence="3" id="KW-1185">Reference proteome</keyword>
<dbReference type="Gene3D" id="2.120.10.30">
    <property type="entry name" value="TolB, C-terminal domain"/>
    <property type="match status" value="1"/>
</dbReference>
<name>A0A4Q7N2T0_9BACT</name>
<dbReference type="OrthoDB" id="9799878at2"/>
<evidence type="ECO:0000313" key="2">
    <source>
        <dbReference type="EMBL" id="RZS75299.1"/>
    </source>
</evidence>
<gene>
    <name evidence="2" type="ORF">EV199_1162</name>
</gene>
<sequence length="941" mass="107563">MRKSLFLAFLIGNCSALFAQQFGGHPPSTRWRQVNTDSVRVIFPAGLERSGKEVAGIIHRIGQQPQGLLGNRLRKISIVLQPNTTISNGYVGLGPWRSEFYLTPPQNSFQLGSLQWEQSLALHEYRHVEQYANFRKGISKLAYILFGEQAQDLVNSAAVPNWFFEGDAVYQETILSPQGRGRVPAFFNDYRSLWAGKKQYSWMKLRNGSLRDFVPDHYRLGYMMVAYGREKYGEDIWQKITSDAVRFRGLFYPLQRAVKKHTGEGYSQFRQLALEKFSQPFNDSNRTTVDEWAAEQKHFSGNAEFPQWLDDHTLVYVKSSYKQIPAFVKKDIVTGEESRLRIKDVSIDATFSLRNGKIVYAAYEPDIRWSWHNYSVIKWLDVASNEQRTLTRRTQLFAPDISEDGNTIVAVKVEPGANPELQLISSADGSLLRSFPNPDTLFYTFPKFAGNNTVITAVRNNAGEMALGSVDLGSGNMKYLTPFSHNVIGFPAAHKDTIVFTASEGTLDRLFMITGSQLYRLQPEQASGFTGQYQAQVAYGQYTYSAFTAAGDLLQLGRISANNIIPVDAKVFTAPLSAQGVPEIAQNKYKPVTGMASDSAMPVSHYSKGFRLFNIHSWRPFVDDPDYTISVVGENVLNTLQSEVYFNYNNNEKNKEVGLNFTYAQLFPWIRLGSNFIMDRPFDYNNSLLYFNEWNTYAGLSIPLNFSKGRSLRSLNFGTDIAWKKQYVQGMYKDTFDTEGFAYIRPYVSFVNQVQTARMHILPRWGQNIQLSYNRAVSRLDANQFLATGYWYFPGLAPTHNLVFNTSFQKRDTLRNYIFSSSFPFSRGYNGVNYPEMWKLGVNYHIPLLYPDFGIGNIVYFMRVRANLFYDHTNGSFHNKGVRYSNELRSYGTEVYFDTKWWNQHNVTFGFRYSRLQDGALQGLGANQWEFIMPVNLLGAR</sequence>